<dbReference type="SUPFAM" id="SSF159888">
    <property type="entry name" value="YdhG-like"/>
    <property type="match status" value="1"/>
</dbReference>
<dbReference type="InterPro" id="IPR014922">
    <property type="entry name" value="YdhG-like"/>
</dbReference>
<evidence type="ECO:0000313" key="2">
    <source>
        <dbReference type="EMBL" id="MFD2833394.1"/>
    </source>
</evidence>
<reference evidence="3" key="1">
    <citation type="journal article" date="2019" name="Int. J. Syst. Evol. Microbiol.">
        <title>The Global Catalogue of Microorganisms (GCM) 10K type strain sequencing project: providing services to taxonomists for standard genome sequencing and annotation.</title>
        <authorList>
            <consortium name="The Broad Institute Genomics Platform"/>
            <consortium name="The Broad Institute Genome Sequencing Center for Infectious Disease"/>
            <person name="Wu L."/>
            <person name="Ma J."/>
        </authorList>
    </citation>
    <scope>NUCLEOTIDE SEQUENCE [LARGE SCALE GENOMIC DNA]</scope>
    <source>
        <strain evidence="3">KCTC 52925</strain>
    </source>
</reference>
<sequence>MAIKTPEEYLSKHTYWENELRGLHEMILSTGLKASIKWSTLVYTLNGKNVVGLGAHKNHGGIMFFNGALLKENTTLLVNAQEGKTKAMRQIKFTKDEPIDPEKVRPYILEATQNQREGKVIKSTIKVIIPKELNSELKKDTDLQKSFEGLSPGKQRDYADYISHAKREETKQKRLEKILPMIRAGMGLNDKYKNC</sequence>
<feature type="domain" description="YdhG-like" evidence="1">
    <location>
        <begin position="16"/>
        <end position="111"/>
    </location>
</feature>
<name>A0ABW5X6V3_9FLAO</name>
<dbReference type="Pfam" id="PF08818">
    <property type="entry name" value="DUF1801"/>
    <property type="match status" value="1"/>
</dbReference>
<dbReference type="Pfam" id="PF13376">
    <property type="entry name" value="OmdA"/>
    <property type="match status" value="1"/>
</dbReference>
<dbReference type="Gene3D" id="3.90.1150.200">
    <property type="match status" value="1"/>
</dbReference>
<gene>
    <name evidence="2" type="ORF">ACFSYS_08840</name>
</gene>
<evidence type="ECO:0000259" key="1">
    <source>
        <dbReference type="Pfam" id="PF08818"/>
    </source>
</evidence>
<keyword evidence="3" id="KW-1185">Reference proteome</keyword>
<accession>A0ABW5X6V3</accession>
<dbReference type="RefSeq" id="WP_251742610.1">
    <property type="nucleotide sequence ID" value="NZ_JBHUOJ010000019.1"/>
</dbReference>
<dbReference type="EMBL" id="JBHUOJ010000019">
    <property type="protein sequence ID" value="MFD2833394.1"/>
    <property type="molecule type" value="Genomic_DNA"/>
</dbReference>
<organism evidence="2 3">
    <name type="scientific">Christiangramia antarctica</name>
    <dbReference type="NCBI Taxonomy" id="2058158"/>
    <lineage>
        <taxon>Bacteria</taxon>
        <taxon>Pseudomonadati</taxon>
        <taxon>Bacteroidota</taxon>
        <taxon>Flavobacteriia</taxon>
        <taxon>Flavobacteriales</taxon>
        <taxon>Flavobacteriaceae</taxon>
        <taxon>Christiangramia</taxon>
    </lineage>
</organism>
<comment type="caution">
    <text evidence="2">The sequence shown here is derived from an EMBL/GenBank/DDBJ whole genome shotgun (WGS) entry which is preliminary data.</text>
</comment>
<protein>
    <submittedName>
        <fullName evidence="2">YdeI family protein</fullName>
    </submittedName>
</protein>
<dbReference type="Proteomes" id="UP001597438">
    <property type="component" value="Unassembled WGS sequence"/>
</dbReference>
<proteinExistence type="predicted"/>
<evidence type="ECO:0000313" key="3">
    <source>
        <dbReference type="Proteomes" id="UP001597438"/>
    </source>
</evidence>